<accession>A0AAV9E0F4</accession>
<reference evidence="2" key="2">
    <citation type="submission" date="2023-06" db="EMBL/GenBank/DDBJ databases">
        <authorList>
            <person name="Ma L."/>
            <person name="Liu K.-W."/>
            <person name="Li Z."/>
            <person name="Hsiao Y.-Y."/>
            <person name="Qi Y."/>
            <person name="Fu T."/>
            <person name="Tang G."/>
            <person name="Zhang D."/>
            <person name="Sun W.-H."/>
            <person name="Liu D.-K."/>
            <person name="Li Y."/>
            <person name="Chen G.-Z."/>
            <person name="Liu X.-D."/>
            <person name="Liao X.-Y."/>
            <person name="Jiang Y.-T."/>
            <person name="Yu X."/>
            <person name="Hao Y."/>
            <person name="Huang J."/>
            <person name="Zhao X.-W."/>
            <person name="Ke S."/>
            <person name="Chen Y.-Y."/>
            <person name="Wu W.-L."/>
            <person name="Hsu J.-L."/>
            <person name="Lin Y.-F."/>
            <person name="Huang M.-D."/>
            <person name="Li C.-Y."/>
            <person name="Huang L."/>
            <person name="Wang Z.-W."/>
            <person name="Zhao X."/>
            <person name="Zhong W.-Y."/>
            <person name="Peng D.-H."/>
            <person name="Ahmad S."/>
            <person name="Lan S."/>
            <person name="Zhang J.-S."/>
            <person name="Tsai W.-C."/>
            <person name="Van De Peer Y."/>
            <person name="Liu Z.-J."/>
        </authorList>
    </citation>
    <scope>NUCLEOTIDE SEQUENCE</scope>
    <source>
        <strain evidence="2">CP</strain>
        <tissue evidence="2">Leaves</tissue>
    </source>
</reference>
<evidence type="ECO:0000313" key="2">
    <source>
        <dbReference type="EMBL" id="KAK1305797.1"/>
    </source>
</evidence>
<organism evidence="2 3">
    <name type="scientific">Acorus calamus</name>
    <name type="common">Sweet flag</name>
    <dbReference type="NCBI Taxonomy" id="4465"/>
    <lineage>
        <taxon>Eukaryota</taxon>
        <taxon>Viridiplantae</taxon>
        <taxon>Streptophyta</taxon>
        <taxon>Embryophyta</taxon>
        <taxon>Tracheophyta</taxon>
        <taxon>Spermatophyta</taxon>
        <taxon>Magnoliopsida</taxon>
        <taxon>Liliopsida</taxon>
        <taxon>Acoraceae</taxon>
        <taxon>Acorus</taxon>
    </lineage>
</organism>
<dbReference type="AlphaFoldDB" id="A0AAV9E0F4"/>
<feature type="domain" description="C2H2-type" evidence="1">
    <location>
        <begin position="10"/>
        <end position="30"/>
    </location>
</feature>
<gene>
    <name evidence="2" type="ORF">QJS10_CPA10g01858</name>
</gene>
<dbReference type="EMBL" id="JAUJYO010000010">
    <property type="protein sequence ID" value="KAK1305797.1"/>
    <property type="molecule type" value="Genomic_DNA"/>
</dbReference>
<name>A0AAV9E0F4_ACOCL</name>
<dbReference type="PROSITE" id="PS00028">
    <property type="entry name" value="ZINC_FINGER_C2H2_1"/>
    <property type="match status" value="1"/>
</dbReference>
<evidence type="ECO:0000259" key="1">
    <source>
        <dbReference type="PROSITE" id="PS00028"/>
    </source>
</evidence>
<protein>
    <recommendedName>
        <fullName evidence="1">C2H2-type domain-containing protein</fullName>
    </recommendedName>
</protein>
<proteinExistence type="predicted"/>
<reference evidence="2" key="1">
    <citation type="journal article" date="2023" name="Nat. Commun.">
        <title>Diploid and tetraploid genomes of Acorus and the evolution of monocots.</title>
        <authorList>
            <person name="Ma L."/>
            <person name="Liu K.W."/>
            <person name="Li Z."/>
            <person name="Hsiao Y.Y."/>
            <person name="Qi Y."/>
            <person name="Fu T."/>
            <person name="Tang G.D."/>
            <person name="Zhang D."/>
            <person name="Sun W.H."/>
            <person name="Liu D.K."/>
            <person name="Li Y."/>
            <person name="Chen G.Z."/>
            <person name="Liu X.D."/>
            <person name="Liao X.Y."/>
            <person name="Jiang Y.T."/>
            <person name="Yu X."/>
            <person name="Hao Y."/>
            <person name="Huang J."/>
            <person name="Zhao X.W."/>
            <person name="Ke S."/>
            <person name="Chen Y.Y."/>
            <person name="Wu W.L."/>
            <person name="Hsu J.L."/>
            <person name="Lin Y.F."/>
            <person name="Huang M.D."/>
            <person name="Li C.Y."/>
            <person name="Huang L."/>
            <person name="Wang Z.W."/>
            <person name="Zhao X."/>
            <person name="Zhong W.Y."/>
            <person name="Peng D.H."/>
            <person name="Ahmad S."/>
            <person name="Lan S."/>
            <person name="Zhang J.S."/>
            <person name="Tsai W.C."/>
            <person name="Van de Peer Y."/>
            <person name="Liu Z.J."/>
        </authorList>
    </citation>
    <scope>NUCLEOTIDE SEQUENCE</scope>
    <source>
        <strain evidence="2">CP</strain>
    </source>
</reference>
<dbReference type="InterPro" id="IPR013087">
    <property type="entry name" value="Znf_C2H2_type"/>
</dbReference>
<sequence length="130" mass="14071">MSEPPMGHKCLYCPKVYTCLHAFGGHQTAHRREIEEMRRQAAGKAAKEVVQAPEARPEALNGPHYGSMARFVATRPLDLISRVGLGPVGLAGPVQAEGETSHHGLEHVYVARRGPAKELDLISKVGRGSQ</sequence>
<comment type="caution">
    <text evidence="2">The sequence shown here is derived from an EMBL/GenBank/DDBJ whole genome shotgun (WGS) entry which is preliminary data.</text>
</comment>
<dbReference type="Proteomes" id="UP001180020">
    <property type="component" value="Unassembled WGS sequence"/>
</dbReference>
<evidence type="ECO:0000313" key="3">
    <source>
        <dbReference type="Proteomes" id="UP001180020"/>
    </source>
</evidence>
<keyword evidence="3" id="KW-1185">Reference proteome</keyword>